<dbReference type="KEGG" id="coh:EAV92_22690"/>
<evidence type="ECO:0000313" key="2">
    <source>
        <dbReference type="EMBL" id="AYQ75109.1"/>
    </source>
</evidence>
<evidence type="ECO:0000313" key="3">
    <source>
        <dbReference type="Proteomes" id="UP000269097"/>
    </source>
</evidence>
<dbReference type="InterPro" id="IPR050490">
    <property type="entry name" value="Bact_solute-bd_prot1"/>
</dbReference>
<dbReference type="AlphaFoldDB" id="A0A3G3K5Q0"/>
<protein>
    <submittedName>
        <fullName evidence="2">Extracellular solute-binding protein</fullName>
    </submittedName>
</protein>
<gene>
    <name evidence="2" type="ORF">EAV92_22690</name>
</gene>
<sequence length="473" mass="53718">MMAGKYINWLKDLKWYPEALKRTNAEIELVNGGDDDSAYSKGLDTKLMSGDLPDAMIVTLSQAEVYGSQGLFLNLKDLIKKDAPNIQKFIDSDEAYKSLITASDGNIYGFPQQYPIITNVPFYRADMFEKAGITSNPKTIQEFTDDLKKLKAAYPSSDFYPFTGRDGYIKFTEAFLAKDNIDENGKVHGIYNVGKNYDLMAPGFKDLIQWYNTLYIEKLIDPEWVLGTQTEESWQTKMLTGKGAVSYDFFTRPSWFMNNGGPQNDPKYSIKVMDALNDSQGNPSKVPMAEQRYREDRVFVINAKSEDKAAQILKFMDYLFSDEGRTLMDYGVEGQSFKTNGDKKEFIVKFEEEGNKPLGTPVWNFLQDRLSFPVPSNDAAYYDWMDPLTKSFAADFFGKYAAVSYQIKYSTDQLKERSELIANVQPVIDANLVKFITGKRPMSEWDAFLKEADAQGYSKIVAIDQAAYDAAKK</sequence>
<dbReference type="Proteomes" id="UP000269097">
    <property type="component" value="Chromosome"/>
</dbReference>
<accession>A0A3G3K5Q0</accession>
<dbReference type="PANTHER" id="PTHR43649">
    <property type="entry name" value="ARABINOSE-BINDING PROTEIN-RELATED"/>
    <property type="match status" value="1"/>
</dbReference>
<organism evidence="2 3">
    <name type="scientific">Cohnella candidum</name>
    <dbReference type="NCBI Taxonomy" id="2674991"/>
    <lineage>
        <taxon>Bacteria</taxon>
        <taxon>Bacillati</taxon>
        <taxon>Bacillota</taxon>
        <taxon>Bacilli</taxon>
        <taxon>Bacillales</taxon>
        <taxon>Paenibacillaceae</taxon>
        <taxon>Cohnella</taxon>
    </lineage>
</organism>
<proteinExistence type="predicted"/>
<keyword evidence="1" id="KW-0732">Signal</keyword>
<reference evidence="2 3" key="1">
    <citation type="submission" date="2018-10" db="EMBL/GenBank/DDBJ databases">
        <title>Genome Sequence of Cohnella sp.</title>
        <authorList>
            <person name="Srinivasan S."/>
            <person name="Kim M.K."/>
        </authorList>
    </citation>
    <scope>NUCLEOTIDE SEQUENCE [LARGE SCALE GENOMIC DNA]</scope>
    <source>
        <strain evidence="2 3">18JY8-7</strain>
    </source>
</reference>
<name>A0A3G3K5Q0_9BACL</name>
<dbReference type="PANTHER" id="PTHR43649:SF33">
    <property type="entry name" value="POLYGALACTURONAN_RHAMNOGALACTURONAN-BINDING PROTEIN YTCQ"/>
    <property type="match status" value="1"/>
</dbReference>
<dbReference type="Gene3D" id="3.40.190.10">
    <property type="entry name" value="Periplasmic binding protein-like II"/>
    <property type="match status" value="2"/>
</dbReference>
<keyword evidence="3" id="KW-1185">Reference proteome</keyword>
<evidence type="ECO:0000256" key="1">
    <source>
        <dbReference type="ARBA" id="ARBA00022729"/>
    </source>
</evidence>
<dbReference type="EMBL" id="CP033433">
    <property type="protein sequence ID" value="AYQ75109.1"/>
    <property type="molecule type" value="Genomic_DNA"/>
</dbReference>
<dbReference type="SUPFAM" id="SSF53850">
    <property type="entry name" value="Periplasmic binding protein-like II"/>
    <property type="match status" value="1"/>
</dbReference>